<dbReference type="RefSeq" id="WP_229702289.1">
    <property type="nucleotide sequence ID" value="NZ_BMLS01000008.1"/>
</dbReference>
<keyword evidence="1" id="KW-0472">Membrane</keyword>
<dbReference type="GO" id="GO:0080120">
    <property type="term" value="P:CAAX-box protein maturation"/>
    <property type="evidence" value="ECO:0007669"/>
    <property type="project" value="UniProtKB-ARBA"/>
</dbReference>
<name>A0A918DLM9_9ALTE</name>
<accession>A0A918DLM9</accession>
<evidence type="ECO:0000259" key="2">
    <source>
        <dbReference type="Pfam" id="PF02517"/>
    </source>
</evidence>
<evidence type="ECO:0000313" key="3">
    <source>
        <dbReference type="EMBL" id="GGO74092.1"/>
    </source>
</evidence>
<dbReference type="InterPro" id="IPR003675">
    <property type="entry name" value="Rce1/LyrA-like_dom"/>
</dbReference>
<reference evidence="3" key="2">
    <citation type="submission" date="2020-09" db="EMBL/GenBank/DDBJ databases">
        <authorList>
            <person name="Sun Q."/>
            <person name="Zhou Y."/>
        </authorList>
    </citation>
    <scope>NUCLEOTIDE SEQUENCE</scope>
    <source>
        <strain evidence="3">CGMCC 1.7086</strain>
    </source>
</reference>
<organism evidence="3 4">
    <name type="scientific">Bowmanella pacifica</name>
    <dbReference type="NCBI Taxonomy" id="502051"/>
    <lineage>
        <taxon>Bacteria</taxon>
        <taxon>Pseudomonadati</taxon>
        <taxon>Pseudomonadota</taxon>
        <taxon>Gammaproteobacteria</taxon>
        <taxon>Alteromonadales</taxon>
        <taxon>Alteromonadaceae</taxon>
        <taxon>Bowmanella</taxon>
    </lineage>
</organism>
<sequence>MNRWLEMLCLFGLVPVSVAILASFYVGWLIPILLAVGLLCLWLLLSDPQFKRFRLWHVHGLRTCLRHQLLLFLPLALLISLLVYLWLPEVFFTLPQHNQSLWLLTLVLYPLMSVLPQELVFRTFFFHRYKGILPSKTGRLGLSTASFALAHAAYGNWPAVLLSAMGGLLFGYRYLQTRSTLIVAIEHSIWGMFLFTVGLGVYLMQVDLLK</sequence>
<proteinExistence type="predicted"/>
<protein>
    <recommendedName>
        <fullName evidence="2">CAAX prenyl protease 2/Lysostaphin resistance protein A-like domain-containing protein</fullName>
    </recommendedName>
</protein>
<feature type="transmembrane region" description="Helical" evidence="1">
    <location>
        <begin position="99"/>
        <end position="121"/>
    </location>
</feature>
<dbReference type="Pfam" id="PF02517">
    <property type="entry name" value="Rce1-like"/>
    <property type="match status" value="1"/>
</dbReference>
<dbReference type="Proteomes" id="UP000606935">
    <property type="component" value="Unassembled WGS sequence"/>
</dbReference>
<evidence type="ECO:0000313" key="4">
    <source>
        <dbReference type="Proteomes" id="UP000606935"/>
    </source>
</evidence>
<keyword evidence="4" id="KW-1185">Reference proteome</keyword>
<reference evidence="3" key="1">
    <citation type="journal article" date="2014" name="Int. J. Syst. Evol. Microbiol.">
        <title>Complete genome sequence of Corynebacterium casei LMG S-19264T (=DSM 44701T), isolated from a smear-ripened cheese.</title>
        <authorList>
            <consortium name="US DOE Joint Genome Institute (JGI-PGF)"/>
            <person name="Walter F."/>
            <person name="Albersmeier A."/>
            <person name="Kalinowski J."/>
            <person name="Ruckert C."/>
        </authorList>
    </citation>
    <scope>NUCLEOTIDE SEQUENCE</scope>
    <source>
        <strain evidence="3">CGMCC 1.7086</strain>
    </source>
</reference>
<evidence type="ECO:0000256" key="1">
    <source>
        <dbReference type="SAM" id="Phobius"/>
    </source>
</evidence>
<keyword evidence="1" id="KW-0812">Transmembrane</keyword>
<comment type="caution">
    <text evidence="3">The sequence shown here is derived from an EMBL/GenBank/DDBJ whole genome shotgun (WGS) entry which is preliminary data.</text>
</comment>
<dbReference type="GO" id="GO:0004175">
    <property type="term" value="F:endopeptidase activity"/>
    <property type="evidence" value="ECO:0007669"/>
    <property type="project" value="UniProtKB-ARBA"/>
</dbReference>
<dbReference type="EMBL" id="BMLS01000008">
    <property type="protein sequence ID" value="GGO74092.1"/>
    <property type="molecule type" value="Genomic_DNA"/>
</dbReference>
<dbReference type="AlphaFoldDB" id="A0A918DLM9"/>
<feature type="transmembrane region" description="Helical" evidence="1">
    <location>
        <begin position="142"/>
        <end position="175"/>
    </location>
</feature>
<gene>
    <name evidence="3" type="ORF">GCM10010982_36090</name>
</gene>
<feature type="transmembrane region" description="Helical" evidence="1">
    <location>
        <begin position="181"/>
        <end position="204"/>
    </location>
</feature>
<keyword evidence="1" id="KW-1133">Transmembrane helix</keyword>
<feature type="transmembrane region" description="Helical" evidence="1">
    <location>
        <begin position="28"/>
        <end position="45"/>
    </location>
</feature>
<feature type="domain" description="CAAX prenyl protease 2/Lysostaphin resistance protein A-like" evidence="2">
    <location>
        <begin position="101"/>
        <end position="191"/>
    </location>
</feature>
<feature type="transmembrane region" description="Helical" evidence="1">
    <location>
        <begin position="69"/>
        <end position="87"/>
    </location>
</feature>